<feature type="domain" description="Solute-binding protein family 3/N-terminal" evidence="3">
    <location>
        <begin position="3"/>
        <end position="175"/>
    </location>
</feature>
<dbReference type="AlphaFoldDB" id="A0A9D2E5N0"/>
<feature type="chain" id="PRO_5039656259" evidence="2">
    <location>
        <begin position="22"/>
        <end position="285"/>
    </location>
</feature>
<evidence type="ECO:0000313" key="4">
    <source>
        <dbReference type="EMBL" id="HIZ31429.1"/>
    </source>
</evidence>
<dbReference type="SUPFAM" id="SSF53850">
    <property type="entry name" value="Periplasmic binding protein-like II"/>
    <property type="match status" value="2"/>
</dbReference>
<comment type="caution">
    <text evidence="4">The sequence shown here is derived from an EMBL/GenBank/DDBJ whole genome shotgun (WGS) entry which is preliminary data.</text>
</comment>
<feature type="signal peptide" evidence="2">
    <location>
        <begin position="1"/>
        <end position="21"/>
    </location>
</feature>
<dbReference type="PANTHER" id="PTHR35936:SF17">
    <property type="entry name" value="ARGININE-BINDING EXTRACELLULAR PROTEIN ARTP"/>
    <property type="match status" value="1"/>
</dbReference>
<dbReference type="Proteomes" id="UP000824035">
    <property type="component" value="Unassembled WGS sequence"/>
</dbReference>
<organism evidence="4 5">
    <name type="scientific">Candidatus Allofournierella merdipullorum</name>
    <dbReference type="NCBI Taxonomy" id="2838595"/>
    <lineage>
        <taxon>Bacteria</taxon>
        <taxon>Bacillati</taxon>
        <taxon>Bacillota</taxon>
        <taxon>Clostridia</taxon>
        <taxon>Eubacteriales</taxon>
        <taxon>Oscillospiraceae</taxon>
        <taxon>Allofournierella</taxon>
    </lineage>
</organism>
<name>A0A9D2E5N0_9FIRM</name>
<keyword evidence="1 2" id="KW-0732">Signal</keyword>
<evidence type="ECO:0000256" key="2">
    <source>
        <dbReference type="SAM" id="SignalP"/>
    </source>
</evidence>
<dbReference type="SMART" id="SM00062">
    <property type="entry name" value="PBPb"/>
    <property type="match status" value="1"/>
</dbReference>
<dbReference type="PANTHER" id="PTHR35936">
    <property type="entry name" value="MEMBRANE-BOUND LYTIC MUREIN TRANSGLYCOSYLASE F"/>
    <property type="match status" value="1"/>
</dbReference>
<dbReference type="Pfam" id="PF00497">
    <property type="entry name" value="SBP_bac_3"/>
    <property type="match status" value="1"/>
</dbReference>
<sequence length="285" mass="30145">MKKLISAALAGVLALSLAACGSTTPASEPASGSAAASGSSAASASNAASTEGKQYIFTKDDLNGKKIGVQLGTTGDTYAQEIPDATVEQYNKFNDAVLALKQGKVDAVIIDNEPGKVFDEQNDDIIMLDEDFVVEDYAIALNKGSEMTAKFNEAIAALKENGTVDAILDKYINGVEGAEGYVTPEGTEYPNGTLTMATNAYFPPYEYYEGDEIVGIDAEFAKAICDYLGYELKIEDMEFASIIPAINSGKADFGAAGMTVTEDRLLNVDFTDSYCTGIQSILVLK</sequence>
<reference evidence="4" key="2">
    <citation type="submission" date="2021-04" db="EMBL/GenBank/DDBJ databases">
        <authorList>
            <person name="Gilroy R."/>
        </authorList>
    </citation>
    <scope>NUCLEOTIDE SEQUENCE</scope>
    <source>
        <strain evidence="4">ChiGjej4B4-18154</strain>
    </source>
</reference>
<accession>A0A9D2E5N0</accession>
<gene>
    <name evidence="4" type="ORF">H9813_09425</name>
</gene>
<reference evidence="4" key="1">
    <citation type="journal article" date="2021" name="PeerJ">
        <title>Extensive microbial diversity within the chicken gut microbiome revealed by metagenomics and culture.</title>
        <authorList>
            <person name="Gilroy R."/>
            <person name="Ravi A."/>
            <person name="Getino M."/>
            <person name="Pursley I."/>
            <person name="Horton D.L."/>
            <person name="Alikhan N.F."/>
            <person name="Baker D."/>
            <person name="Gharbi K."/>
            <person name="Hall N."/>
            <person name="Watson M."/>
            <person name="Adriaenssens E.M."/>
            <person name="Foster-Nyarko E."/>
            <person name="Jarju S."/>
            <person name="Secka A."/>
            <person name="Antonio M."/>
            <person name="Oren A."/>
            <person name="Chaudhuri R.R."/>
            <person name="La Ragione R."/>
            <person name="Hildebrand F."/>
            <person name="Pallen M.J."/>
        </authorList>
    </citation>
    <scope>NUCLEOTIDE SEQUENCE</scope>
    <source>
        <strain evidence="4">ChiGjej4B4-18154</strain>
    </source>
</reference>
<dbReference type="Gene3D" id="3.40.190.10">
    <property type="entry name" value="Periplasmic binding protein-like II"/>
    <property type="match status" value="2"/>
</dbReference>
<dbReference type="PROSITE" id="PS51257">
    <property type="entry name" value="PROKAR_LIPOPROTEIN"/>
    <property type="match status" value="1"/>
</dbReference>
<evidence type="ECO:0000313" key="5">
    <source>
        <dbReference type="Proteomes" id="UP000824035"/>
    </source>
</evidence>
<dbReference type="InterPro" id="IPR001638">
    <property type="entry name" value="Solute-binding_3/MltF_N"/>
</dbReference>
<protein>
    <submittedName>
        <fullName evidence="4">Transporter substrate-binding domain-containing protein</fullName>
    </submittedName>
</protein>
<proteinExistence type="predicted"/>
<dbReference type="EMBL" id="DXBV01000096">
    <property type="protein sequence ID" value="HIZ31429.1"/>
    <property type="molecule type" value="Genomic_DNA"/>
</dbReference>
<evidence type="ECO:0000259" key="3">
    <source>
        <dbReference type="SMART" id="SM00062"/>
    </source>
</evidence>
<evidence type="ECO:0000256" key="1">
    <source>
        <dbReference type="ARBA" id="ARBA00022729"/>
    </source>
</evidence>